<keyword evidence="3" id="KW-0547">Nucleotide-binding</keyword>
<comment type="similarity">
    <text evidence="1">Belongs to the ABC transporter superfamily.</text>
</comment>
<dbReference type="GO" id="GO:0005524">
    <property type="term" value="F:ATP binding"/>
    <property type="evidence" value="ECO:0007669"/>
    <property type="project" value="UniProtKB-KW"/>
</dbReference>
<evidence type="ECO:0000313" key="7">
    <source>
        <dbReference type="Proteomes" id="UP000429644"/>
    </source>
</evidence>
<dbReference type="SMART" id="SM00382">
    <property type="entry name" value="AAA"/>
    <property type="match status" value="1"/>
</dbReference>
<feature type="domain" description="ABC transporter" evidence="5">
    <location>
        <begin position="36"/>
        <end position="268"/>
    </location>
</feature>
<dbReference type="Gene3D" id="3.40.50.300">
    <property type="entry name" value="P-loop containing nucleotide triphosphate hydrolases"/>
    <property type="match status" value="1"/>
</dbReference>
<accession>A0A7J9UY97</accession>
<gene>
    <name evidence="6" type="ORF">GB882_13095</name>
</gene>
<protein>
    <submittedName>
        <fullName evidence="6">ATP-binding cassette domain-containing protein</fullName>
    </submittedName>
</protein>
<evidence type="ECO:0000313" key="6">
    <source>
        <dbReference type="EMBL" id="MPV89608.1"/>
    </source>
</evidence>
<keyword evidence="4 6" id="KW-0067">ATP-binding</keyword>
<dbReference type="CDD" id="cd03230">
    <property type="entry name" value="ABC_DR_subfamily_A"/>
    <property type="match status" value="1"/>
</dbReference>
<comment type="caution">
    <text evidence="6">The sequence shown here is derived from an EMBL/GenBank/DDBJ whole genome shotgun (WGS) entry which is preliminary data.</text>
</comment>
<dbReference type="EMBL" id="WHPD01002825">
    <property type="protein sequence ID" value="MPV89608.1"/>
    <property type="molecule type" value="Genomic_DNA"/>
</dbReference>
<organism evidence="6 7">
    <name type="scientific">Georgenia ruanii</name>
    <dbReference type="NCBI Taxonomy" id="348442"/>
    <lineage>
        <taxon>Bacteria</taxon>
        <taxon>Bacillati</taxon>
        <taxon>Actinomycetota</taxon>
        <taxon>Actinomycetes</taxon>
        <taxon>Micrococcales</taxon>
        <taxon>Bogoriellaceae</taxon>
        <taxon>Georgenia</taxon>
    </lineage>
</organism>
<dbReference type="InterPro" id="IPR003593">
    <property type="entry name" value="AAA+_ATPase"/>
</dbReference>
<dbReference type="PROSITE" id="PS50893">
    <property type="entry name" value="ABC_TRANSPORTER_2"/>
    <property type="match status" value="1"/>
</dbReference>
<dbReference type="PANTHER" id="PTHR43335:SF4">
    <property type="entry name" value="ABC TRANSPORTER, ATP-BINDING PROTEIN"/>
    <property type="match status" value="1"/>
</dbReference>
<dbReference type="SUPFAM" id="SSF52540">
    <property type="entry name" value="P-loop containing nucleoside triphosphate hydrolases"/>
    <property type="match status" value="1"/>
</dbReference>
<dbReference type="InterPro" id="IPR027417">
    <property type="entry name" value="P-loop_NTPase"/>
</dbReference>
<keyword evidence="7" id="KW-1185">Reference proteome</keyword>
<evidence type="ECO:0000256" key="3">
    <source>
        <dbReference type="ARBA" id="ARBA00022741"/>
    </source>
</evidence>
<dbReference type="GO" id="GO:0016887">
    <property type="term" value="F:ATP hydrolysis activity"/>
    <property type="evidence" value="ECO:0007669"/>
    <property type="project" value="InterPro"/>
</dbReference>
<dbReference type="Proteomes" id="UP000429644">
    <property type="component" value="Unassembled WGS sequence"/>
</dbReference>
<sequence>MTLPRPPWAPVEGDIVTEAALRRAPVDRGSDGESVIEVSGLTKHFPPDVTALDGVSLTVRRGSVVGLLGHNGAGKTTILRHLAGLLAPTGGTVRVFGRDPLEHGAWVRRRLGMLPGTSILDQRLTARENLRFAAELFDLPPDGLEDRIAAMLGALGLGDRLDEKVSGYSAGMRQRATLAKVLLTDPELLLLDEPSTALDPVAQRELRALIRRVSRDEGRTVVICTHDLAEAAALCDDVVILARGQIVAEGNPSELAARAGHTAVDVEIAPDDERAALAATEGRGTAALEGPGRLRLEGVGRTDVPGLLRDLVTAGVDVYRVEPRAGTLEDLYLTLHAGAARKIEERP</sequence>
<dbReference type="PANTHER" id="PTHR43335">
    <property type="entry name" value="ABC TRANSPORTER, ATP-BINDING PROTEIN"/>
    <property type="match status" value="1"/>
</dbReference>
<name>A0A7J9UY97_9MICO</name>
<keyword evidence="2" id="KW-0813">Transport</keyword>
<dbReference type="InterPro" id="IPR003439">
    <property type="entry name" value="ABC_transporter-like_ATP-bd"/>
</dbReference>
<evidence type="ECO:0000256" key="1">
    <source>
        <dbReference type="ARBA" id="ARBA00005417"/>
    </source>
</evidence>
<reference evidence="6 7" key="1">
    <citation type="submission" date="2019-10" db="EMBL/GenBank/DDBJ databases">
        <title>Georgenia wutianyii sp. nov. and Georgenia yuyongxinii sp. nov. isolated from plateau pika (Ochotona curzoniae) in the Qinghai-Tibet plateau of China.</title>
        <authorList>
            <person name="Tian Z."/>
        </authorList>
    </citation>
    <scope>NUCLEOTIDE SEQUENCE [LARGE SCALE GENOMIC DNA]</scope>
    <source>
        <strain evidence="6 7">JCM 15130</strain>
    </source>
</reference>
<proteinExistence type="inferred from homology"/>
<evidence type="ECO:0000259" key="5">
    <source>
        <dbReference type="PROSITE" id="PS50893"/>
    </source>
</evidence>
<dbReference type="OrthoDB" id="9804819at2"/>
<dbReference type="InterPro" id="IPR017871">
    <property type="entry name" value="ABC_transporter-like_CS"/>
</dbReference>
<evidence type="ECO:0000256" key="4">
    <source>
        <dbReference type="ARBA" id="ARBA00022840"/>
    </source>
</evidence>
<dbReference type="Pfam" id="PF00005">
    <property type="entry name" value="ABC_tran"/>
    <property type="match status" value="1"/>
</dbReference>
<evidence type="ECO:0000256" key="2">
    <source>
        <dbReference type="ARBA" id="ARBA00022448"/>
    </source>
</evidence>
<dbReference type="AlphaFoldDB" id="A0A7J9UY97"/>
<dbReference type="PROSITE" id="PS00211">
    <property type="entry name" value="ABC_TRANSPORTER_1"/>
    <property type="match status" value="1"/>
</dbReference>